<organism evidence="3 4">
    <name type="scientific">Novosphingobium umbonatum</name>
    <dbReference type="NCBI Taxonomy" id="1908524"/>
    <lineage>
        <taxon>Bacteria</taxon>
        <taxon>Pseudomonadati</taxon>
        <taxon>Pseudomonadota</taxon>
        <taxon>Alphaproteobacteria</taxon>
        <taxon>Sphingomonadales</taxon>
        <taxon>Sphingomonadaceae</taxon>
        <taxon>Novosphingobium</taxon>
    </lineage>
</organism>
<comment type="caution">
    <text evidence="3">The sequence shown here is derived from an EMBL/GenBank/DDBJ whole genome shotgun (WGS) entry which is preliminary data.</text>
</comment>
<reference evidence="3 4" key="1">
    <citation type="submission" date="2019-01" db="EMBL/GenBank/DDBJ databases">
        <authorList>
            <person name="Chen W.-M."/>
        </authorList>
    </citation>
    <scope>NUCLEOTIDE SEQUENCE [LARGE SCALE GENOMIC DNA]</scope>
    <source>
        <strain evidence="3 4">FSY-9</strain>
    </source>
</reference>
<dbReference type="Gene3D" id="1.10.10.10">
    <property type="entry name" value="Winged helix-like DNA-binding domain superfamily/Winged helix DNA-binding domain"/>
    <property type="match status" value="1"/>
</dbReference>
<sequence>MIIDTQASQRQARLLNRLSGTNLALAGDFNQRIVLQQVRLKPDITRPDLVAITGLTMPTILAITRKLEAAGLIRESGRTSGGRGQPASRYRVAPSGAFGLGLSIDRSGLTLALVDLSGETRNIWHHRADFLLPDQVAALIPLAIKNLLGEAEVSAERDDPFIAERLIGLGIAMPDDLAQVQLPGQPSAYSRWADIDPLALMRPCWNGPLHIDNDAAAAAIGEAHFGMGQIYRHFFYILVSAGLGGSLVLDGMIFRGATGRSGELGFLPVGRASLQDVVSRRALDARLQMIDTHGDAAENAITQWLEDAADALAGPVVAINCLINPEAIVLAGDLDKTLALRLLTKLRQRVQDNSPAPLGARADIVLGQFYEDAAARGAAMLPFIDQLLPSEANLMKKQA</sequence>
<name>A0A437MXE1_9SPHN</name>
<evidence type="ECO:0000313" key="4">
    <source>
        <dbReference type="Proteomes" id="UP000282837"/>
    </source>
</evidence>
<dbReference type="InterPro" id="IPR043129">
    <property type="entry name" value="ATPase_NBD"/>
</dbReference>
<dbReference type="RefSeq" id="WP_127711843.1">
    <property type="nucleotide sequence ID" value="NZ_SACO01000021.1"/>
</dbReference>
<dbReference type="Gene3D" id="3.30.420.40">
    <property type="match status" value="2"/>
</dbReference>
<dbReference type="InterPro" id="IPR000600">
    <property type="entry name" value="ROK"/>
</dbReference>
<evidence type="ECO:0000313" key="3">
    <source>
        <dbReference type="EMBL" id="RVU02318.1"/>
    </source>
</evidence>
<dbReference type="PANTHER" id="PTHR18964:SF149">
    <property type="entry name" value="BIFUNCTIONAL UDP-N-ACETYLGLUCOSAMINE 2-EPIMERASE_N-ACETYLMANNOSAMINE KINASE"/>
    <property type="match status" value="1"/>
</dbReference>
<keyword evidence="2" id="KW-0472">Membrane</keyword>
<dbReference type="AlphaFoldDB" id="A0A437MXE1"/>
<evidence type="ECO:0000256" key="1">
    <source>
        <dbReference type="ARBA" id="ARBA00006479"/>
    </source>
</evidence>
<dbReference type="InterPro" id="IPR036388">
    <property type="entry name" value="WH-like_DNA-bd_sf"/>
</dbReference>
<protein>
    <submittedName>
        <fullName evidence="3">ROK family protein</fullName>
    </submittedName>
</protein>
<comment type="similarity">
    <text evidence="1">Belongs to the ROK (NagC/XylR) family.</text>
</comment>
<gene>
    <name evidence="3" type="ORF">EOE18_17300</name>
</gene>
<feature type="transmembrane region" description="Helical" evidence="2">
    <location>
        <begin position="234"/>
        <end position="254"/>
    </location>
</feature>
<dbReference type="Proteomes" id="UP000282837">
    <property type="component" value="Unassembled WGS sequence"/>
</dbReference>
<proteinExistence type="inferred from homology"/>
<dbReference type="EMBL" id="SACO01000021">
    <property type="protein sequence ID" value="RVU02318.1"/>
    <property type="molecule type" value="Genomic_DNA"/>
</dbReference>
<dbReference type="OrthoDB" id="49685at2"/>
<keyword evidence="2" id="KW-1133">Transmembrane helix</keyword>
<accession>A0A437MXE1</accession>
<evidence type="ECO:0000256" key="2">
    <source>
        <dbReference type="SAM" id="Phobius"/>
    </source>
</evidence>
<dbReference type="InterPro" id="IPR036390">
    <property type="entry name" value="WH_DNA-bd_sf"/>
</dbReference>
<dbReference type="PANTHER" id="PTHR18964">
    <property type="entry name" value="ROK (REPRESSOR, ORF, KINASE) FAMILY"/>
    <property type="match status" value="1"/>
</dbReference>
<dbReference type="Pfam" id="PF00480">
    <property type="entry name" value="ROK"/>
    <property type="match status" value="1"/>
</dbReference>
<dbReference type="SUPFAM" id="SSF46785">
    <property type="entry name" value="Winged helix' DNA-binding domain"/>
    <property type="match status" value="1"/>
</dbReference>
<keyword evidence="4" id="KW-1185">Reference proteome</keyword>
<keyword evidence="2" id="KW-0812">Transmembrane</keyword>
<dbReference type="CDD" id="cd23763">
    <property type="entry name" value="ASKHA_ATPase_ROK"/>
    <property type="match status" value="1"/>
</dbReference>
<dbReference type="SUPFAM" id="SSF53067">
    <property type="entry name" value="Actin-like ATPase domain"/>
    <property type="match status" value="1"/>
</dbReference>